<dbReference type="GO" id="GO:0006355">
    <property type="term" value="P:regulation of DNA-templated transcription"/>
    <property type="evidence" value="ECO:0007669"/>
    <property type="project" value="TreeGrafter"/>
</dbReference>
<dbReference type="Pfam" id="PF04945">
    <property type="entry name" value="YHS"/>
    <property type="match status" value="1"/>
</dbReference>
<organism evidence="3 4">
    <name type="scientific">Cystobacter ferrugineus</name>
    <dbReference type="NCBI Taxonomy" id="83449"/>
    <lineage>
        <taxon>Bacteria</taxon>
        <taxon>Pseudomonadati</taxon>
        <taxon>Myxococcota</taxon>
        <taxon>Myxococcia</taxon>
        <taxon>Myxococcales</taxon>
        <taxon>Cystobacterineae</taxon>
        <taxon>Archangiaceae</taxon>
        <taxon>Cystobacter</taxon>
    </lineage>
</organism>
<feature type="signal peptide" evidence="1">
    <location>
        <begin position="1"/>
        <end position="19"/>
    </location>
</feature>
<dbReference type="InterPro" id="IPR012348">
    <property type="entry name" value="RNR-like"/>
</dbReference>
<evidence type="ECO:0000313" key="3">
    <source>
        <dbReference type="EMBL" id="OJH34936.1"/>
    </source>
</evidence>
<dbReference type="PANTHER" id="PTHR43130">
    <property type="entry name" value="ARAC-FAMILY TRANSCRIPTIONAL REGULATOR"/>
    <property type="match status" value="1"/>
</dbReference>
<dbReference type="PANTHER" id="PTHR43130:SF3">
    <property type="entry name" value="HTH-TYPE TRANSCRIPTIONAL REGULATOR RV1931C"/>
    <property type="match status" value="1"/>
</dbReference>
<name>A0A1L9AY83_9BACT</name>
<dbReference type="CDD" id="cd03139">
    <property type="entry name" value="GATase1_PfpI_2"/>
    <property type="match status" value="1"/>
</dbReference>
<dbReference type="SMART" id="SM00746">
    <property type="entry name" value="TRASH"/>
    <property type="match status" value="1"/>
</dbReference>
<dbReference type="InterPro" id="IPR007029">
    <property type="entry name" value="YHS_dom"/>
</dbReference>
<dbReference type="InterPro" id="IPR002818">
    <property type="entry name" value="DJ-1/PfpI"/>
</dbReference>
<reference evidence="3 4" key="2">
    <citation type="submission" date="2016-12" db="EMBL/GenBank/DDBJ databases">
        <title>Draft Genome Sequence of Cystobacter ferrugineus Strain Cbfe23.</title>
        <authorList>
            <person name="Akbar S."/>
            <person name="Dowd S.E."/>
            <person name="Stevens D.C."/>
        </authorList>
    </citation>
    <scope>NUCLEOTIDE SEQUENCE [LARGE SCALE GENOMIC DNA]</scope>
    <source>
        <strain evidence="3 4">Cbfe23</strain>
    </source>
</reference>
<keyword evidence="1" id="KW-0732">Signal</keyword>
<dbReference type="Pfam" id="PF01965">
    <property type="entry name" value="DJ-1_PfpI"/>
    <property type="match status" value="1"/>
</dbReference>
<dbReference type="InterPro" id="IPR011017">
    <property type="entry name" value="TRASH_dom"/>
</dbReference>
<dbReference type="GO" id="GO:0016491">
    <property type="term" value="F:oxidoreductase activity"/>
    <property type="evidence" value="ECO:0007669"/>
    <property type="project" value="InterPro"/>
</dbReference>
<gene>
    <name evidence="3" type="ORF">BON30_40855</name>
</gene>
<dbReference type="Gene3D" id="1.10.620.20">
    <property type="entry name" value="Ribonucleotide Reductase, subunit A"/>
    <property type="match status" value="1"/>
</dbReference>
<dbReference type="InterPro" id="IPR029062">
    <property type="entry name" value="Class_I_gatase-like"/>
</dbReference>
<feature type="domain" description="TRASH" evidence="2">
    <location>
        <begin position="244"/>
        <end position="281"/>
    </location>
</feature>
<dbReference type="Gene3D" id="3.40.50.880">
    <property type="match status" value="1"/>
</dbReference>
<comment type="caution">
    <text evidence="3">The sequence shown here is derived from an EMBL/GenBank/DDBJ whole genome shotgun (WGS) entry which is preliminary data.</text>
</comment>
<dbReference type="AlphaFoldDB" id="A0A1L9AY83"/>
<evidence type="ECO:0000313" key="4">
    <source>
        <dbReference type="Proteomes" id="UP000182229"/>
    </source>
</evidence>
<feature type="chain" id="PRO_5010300730" description="TRASH domain-containing protein" evidence="1">
    <location>
        <begin position="20"/>
        <end position="286"/>
    </location>
</feature>
<dbReference type="InterPro" id="IPR052158">
    <property type="entry name" value="INH-QAR"/>
</dbReference>
<dbReference type="Proteomes" id="UP000182229">
    <property type="component" value="Unassembled WGS sequence"/>
</dbReference>
<dbReference type="STRING" id="83449.BON30_40855"/>
<protein>
    <recommendedName>
        <fullName evidence="2">TRASH domain-containing protein</fullName>
    </recommendedName>
</protein>
<dbReference type="SUPFAM" id="SSF47240">
    <property type="entry name" value="Ferritin-like"/>
    <property type="match status" value="1"/>
</dbReference>
<accession>A0A1L9AY83</accession>
<keyword evidence="4" id="KW-1185">Reference proteome</keyword>
<dbReference type="RefSeq" id="WP_071903991.1">
    <property type="nucleotide sequence ID" value="NZ_MPIN01000016.1"/>
</dbReference>
<evidence type="ECO:0000256" key="1">
    <source>
        <dbReference type="SAM" id="SignalP"/>
    </source>
</evidence>
<reference evidence="4" key="1">
    <citation type="submission" date="2016-11" db="EMBL/GenBank/DDBJ databases">
        <authorList>
            <person name="Shukria A."/>
            <person name="Stevens D.C."/>
        </authorList>
    </citation>
    <scope>NUCLEOTIDE SEQUENCE [LARGE SCALE GENOMIC DNA]</scope>
    <source>
        <strain evidence="4">Cbfe23</strain>
    </source>
</reference>
<dbReference type="EMBL" id="MPIN01000016">
    <property type="protein sequence ID" value="OJH34936.1"/>
    <property type="molecule type" value="Genomic_DNA"/>
</dbReference>
<sequence length="286" mass="29929">MQRLHALIPALCLATAAIAAEPTATQQRPKLPVSVAFVLAAGAEVVDFAGPWGVFQYVDVPGSSGPAYKLFTVAEVKQPLKVSGGLTVLPDFSFGNAPMPDVVVVPALGAAPSPAVLAWLKKVSAHTELTMSVCTGAFVLAAAGLLDGKQVTTHHSALGMLASSYPAVDVKRGARFVDSGRVATAGGLTSGIDLALHVVDRTFGRTVAEATATQLEYQGLGWKDPASNAAFATRPVSTAEKPLCPVCDMEVDPKRALTLDHEGQHHLFCSEGCRKAFQKDPKSFVR</sequence>
<dbReference type="SUPFAM" id="SSF52317">
    <property type="entry name" value="Class I glutamine amidotransferase-like"/>
    <property type="match status" value="1"/>
</dbReference>
<evidence type="ECO:0000259" key="2">
    <source>
        <dbReference type="SMART" id="SM00746"/>
    </source>
</evidence>
<dbReference type="InterPro" id="IPR009078">
    <property type="entry name" value="Ferritin-like_SF"/>
</dbReference>
<proteinExistence type="predicted"/>